<reference evidence="1 2" key="2">
    <citation type="journal article" date="2022" name="Mol. Ecol. Resour.">
        <title>The genomes of chicory, endive, great burdock and yacon provide insights into Asteraceae paleo-polyploidization history and plant inulin production.</title>
        <authorList>
            <person name="Fan W."/>
            <person name="Wang S."/>
            <person name="Wang H."/>
            <person name="Wang A."/>
            <person name="Jiang F."/>
            <person name="Liu H."/>
            <person name="Zhao H."/>
            <person name="Xu D."/>
            <person name="Zhang Y."/>
        </authorList>
    </citation>
    <scope>NUCLEOTIDE SEQUENCE [LARGE SCALE GENOMIC DNA]</scope>
    <source>
        <strain evidence="2">cv. Niubang</strain>
    </source>
</reference>
<keyword evidence="2" id="KW-1185">Reference proteome</keyword>
<sequence length="222" mass="24553">MLPPNYLNGSIVVDQFSQEFSLSPSQQGLPVQLLPGLEQWPKASVHNEGISEVKTQLLTTSWGRESNSIITEDSVGNNHRKNLNVACREQKSKGPGGDSNTTNDEFKEPPEISSKRVHLCVEEKTSDEKEESSQVGLKAGEPQQANCDSTSASDVYDSVLESEETKRQIISMDENDSELGSKNNKTPSSSMADSFTTSQIKEHLLSFPQHKVPVNTKKIEYR</sequence>
<gene>
    <name evidence="1" type="ORF">L6452_44409</name>
</gene>
<evidence type="ECO:0000313" key="1">
    <source>
        <dbReference type="EMBL" id="KAI3665777.1"/>
    </source>
</evidence>
<reference evidence="2" key="1">
    <citation type="journal article" date="2022" name="Mol. Ecol. Resour.">
        <title>The genomes of chicory, endive, great burdock and yacon provide insights into Asteraceae palaeo-polyploidization history and plant inulin production.</title>
        <authorList>
            <person name="Fan W."/>
            <person name="Wang S."/>
            <person name="Wang H."/>
            <person name="Wang A."/>
            <person name="Jiang F."/>
            <person name="Liu H."/>
            <person name="Zhao H."/>
            <person name="Xu D."/>
            <person name="Zhang Y."/>
        </authorList>
    </citation>
    <scope>NUCLEOTIDE SEQUENCE [LARGE SCALE GENOMIC DNA]</scope>
    <source>
        <strain evidence="2">cv. Niubang</strain>
    </source>
</reference>
<name>A0ACB8XFP4_ARCLA</name>
<organism evidence="1 2">
    <name type="scientific">Arctium lappa</name>
    <name type="common">Greater burdock</name>
    <name type="synonym">Lappa major</name>
    <dbReference type="NCBI Taxonomy" id="4217"/>
    <lineage>
        <taxon>Eukaryota</taxon>
        <taxon>Viridiplantae</taxon>
        <taxon>Streptophyta</taxon>
        <taxon>Embryophyta</taxon>
        <taxon>Tracheophyta</taxon>
        <taxon>Spermatophyta</taxon>
        <taxon>Magnoliopsida</taxon>
        <taxon>eudicotyledons</taxon>
        <taxon>Gunneridae</taxon>
        <taxon>Pentapetalae</taxon>
        <taxon>asterids</taxon>
        <taxon>campanulids</taxon>
        <taxon>Asterales</taxon>
        <taxon>Asteraceae</taxon>
        <taxon>Carduoideae</taxon>
        <taxon>Cardueae</taxon>
        <taxon>Arctiinae</taxon>
        <taxon>Arctium</taxon>
    </lineage>
</organism>
<evidence type="ECO:0000313" key="2">
    <source>
        <dbReference type="Proteomes" id="UP001055879"/>
    </source>
</evidence>
<dbReference type="Proteomes" id="UP001055879">
    <property type="component" value="Linkage Group LG18"/>
</dbReference>
<protein>
    <submittedName>
        <fullName evidence="1">Uncharacterized protein</fullName>
    </submittedName>
</protein>
<accession>A0ACB8XFP4</accession>
<comment type="caution">
    <text evidence="1">The sequence shown here is derived from an EMBL/GenBank/DDBJ whole genome shotgun (WGS) entry which is preliminary data.</text>
</comment>
<dbReference type="EMBL" id="CM042064">
    <property type="protein sequence ID" value="KAI3665777.1"/>
    <property type="molecule type" value="Genomic_DNA"/>
</dbReference>
<proteinExistence type="predicted"/>